<dbReference type="Gene3D" id="1.10.10.10">
    <property type="entry name" value="Winged helix-like DNA-binding domain superfamily/Winged helix DNA-binding domain"/>
    <property type="match status" value="1"/>
</dbReference>
<dbReference type="PROSITE" id="PS51755">
    <property type="entry name" value="OMPR_PHOB"/>
    <property type="match status" value="1"/>
</dbReference>
<dbReference type="InterPro" id="IPR016032">
    <property type="entry name" value="Sig_transdc_resp-reg_C-effctor"/>
</dbReference>
<name>A0ABY3R7H3_9BRAD</name>
<dbReference type="Gene3D" id="1.25.40.10">
    <property type="entry name" value="Tetratricopeptide repeat domain"/>
    <property type="match status" value="2"/>
</dbReference>
<dbReference type="InterPro" id="IPR027417">
    <property type="entry name" value="P-loop_NTPase"/>
</dbReference>
<proteinExistence type="predicted"/>
<dbReference type="EMBL" id="CP088156">
    <property type="protein sequence ID" value="UFZ02771.1"/>
    <property type="molecule type" value="Genomic_DNA"/>
</dbReference>
<dbReference type="Gene3D" id="3.40.50.300">
    <property type="entry name" value="P-loop containing nucleotide triphosphate hydrolases"/>
    <property type="match status" value="1"/>
</dbReference>
<feature type="domain" description="OmpR/PhoB-type" evidence="3">
    <location>
        <begin position="8"/>
        <end position="106"/>
    </location>
</feature>
<dbReference type="InterPro" id="IPR011990">
    <property type="entry name" value="TPR-like_helical_dom_sf"/>
</dbReference>
<gene>
    <name evidence="4" type="ORF">LQG66_26345</name>
</gene>
<dbReference type="SUPFAM" id="SSF52540">
    <property type="entry name" value="P-loop containing nucleoside triphosphate hydrolases"/>
    <property type="match status" value="1"/>
</dbReference>
<dbReference type="Pfam" id="PF00486">
    <property type="entry name" value="Trans_reg_C"/>
    <property type="match status" value="1"/>
</dbReference>
<evidence type="ECO:0000313" key="5">
    <source>
        <dbReference type="Proteomes" id="UP001431010"/>
    </source>
</evidence>
<keyword evidence="5" id="KW-1185">Reference proteome</keyword>
<dbReference type="InterPro" id="IPR058852">
    <property type="entry name" value="HTH_77"/>
</dbReference>
<dbReference type="Pfam" id="PF07721">
    <property type="entry name" value="TPR_4"/>
    <property type="match status" value="2"/>
</dbReference>
<dbReference type="Proteomes" id="UP001431010">
    <property type="component" value="Chromosome"/>
</dbReference>
<dbReference type="InterPro" id="IPR011717">
    <property type="entry name" value="TPR-4"/>
</dbReference>
<dbReference type="SUPFAM" id="SSF46894">
    <property type="entry name" value="C-terminal effector domain of the bipartite response regulators"/>
    <property type="match status" value="1"/>
</dbReference>
<keyword evidence="1 2" id="KW-0238">DNA-binding</keyword>
<dbReference type="CDD" id="cd00383">
    <property type="entry name" value="trans_reg_C"/>
    <property type="match status" value="1"/>
</dbReference>
<evidence type="ECO:0000313" key="4">
    <source>
        <dbReference type="EMBL" id="UFZ02771.1"/>
    </source>
</evidence>
<dbReference type="InterPro" id="IPR001867">
    <property type="entry name" value="OmpR/PhoB-type_DNA-bd"/>
</dbReference>
<organism evidence="4 5">
    <name type="scientific">Bradyrhizobium ontarionense</name>
    <dbReference type="NCBI Taxonomy" id="2898149"/>
    <lineage>
        <taxon>Bacteria</taxon>
        <taxon>Pseudomonadati</taxon>
        <taxon>Pseudomonadota</taxon>
        <taxon>Alphaproteobacteria</taxon>
        <taxon>Hyphomicrobiales</taxon>
        <taxon>Nitrobacteraceae</taxon>
        <taxon>Bradyrhizobium</taxon>
    </lineage>
</organism>
<accession>A0ABY3R7H3</accession>
<dbReference type="PANTHER" id="PTHR47691:SF3">
    <property type="entry name" value="HTH-TYPE TRANSCRIPTIONAL REGULATOR RV0890C-RELATED"/>
    <property type="match status" value="1"/>
</dbReference>
<evidence type="ECO:0000256" key="1">
    <source>
        <dbReference type="ARBA" id="ARBA00023125"/>
    </source>
</evidence>
<evidence type="ECO:0000256" key="2">
    <source>
        <dbReference type="PROSITE-ProRule" id="PRU01091"/>
    </source>
</evidence>
<dbReference type="Pfam" id="PF25872">
    <property type="entry name" value="HTH_77"/>
    <property type="match status" value="1"/>
</dbReference>
<dbReference type="PANTHER" id="PTHR47691">
    <property type="entry name" value="REGULATOR-RELATED"/>
    <property type="match status" value="1"/>
</dbReference>
<sequence length="947" mass="103099">MAEYDNQDLAVSFGPFRLFPKSRLLERDGAPLHVGGRALDILICLAERAGEVVDKRELVKRVWADVNVDEGSLRFHIAALRKALGDGGEGSRYVVNVPGRGYCFAVPLWRPAPLEDRPTEIASSVRVLPAPLARMIGRDDAVEKITSELSLHRFVTIVGPGGIGKTSVALAVAHRQLAAFDGQVSFVDFGAVTDARLVPGSIASALGLTVNSEDPIPGLLTFLRSRQMLLVFDSCEHLLDELAPLAERLVREAPSLHVMATSRESLRSEGERVYRLFPLDCPPQRDGLGVADILAYPASQLFVERIAESLSEFELSHDEAPLVADICRRLDGIALAIELAAGRVNAYGIAGTAELLDSRFSLLWRGRRTAIPRHQTLSAALGWSYDLLPATESATLRGLSVFVGPFTLEAALAVASCQGVSEPEAMEAISNLLSKSLIATSPAQRRLRYRLLDTTRAFVADKLVESGEAPRAARAHAEYFRNFLLDISLKSNGLQSAGGFLPYADHLPNVRAALAWGFSEEGDRVIGVDLAASAAQFFLELTLLTECYRWTQQALASLDTAPADARQEMTLQAALGVSVMFTQGNTEAVQSAFTQSLQLARELDDLHWQLWLLRGLHIYLTRVGDFHGALATGEQGESVASRLNDPTGTLNVEWMLGVAHHLIGNQDKAVQFCESAMVHNPSSQRLNIGHLGYDDRIVALVALARGLWLTGRPDRAIEAARYTVREAEALEQPLTLGIALIWTIYVFLWVGDCSSAESMIERLIDHAARHFLGPYHAVGIGQKGLLLLQRGDVDGGIEHLRRSQATLYATRHRIMTTVFATALAEGLASQGRPEEALGTIDEAIAQIGDHGESFDMPEMLRVRGDILAQLGHDAEAESCLENSQALSRRQCALAWELRGALSLGRIWQRAGRTGEASSMLAPLVAQYQEGLATRDLARAKDFLGAIN</sequence>
<dbReference type="InterPro" id="IPR036388">
    <property type="entry name" value="WH-like_DNA-bd_sf"/>
</dbReference>
<feature type="DNA-binding region" description="OmpR/PhoB-type" evidence="2">
    <location>
        <begin position="8"/>
        <end position="106"/>
    </location>
</feature>
<reference evidence="4" key="1">
    <citation type="journal article" date="2024" name="Antonie Van Leeuwenhoek">
        <title>Bradyrhizobium ontarionense sp. nov., a novel bacterial symbiont isolated from Aeschynomene indica (Indian jointvetch), harbours photosynthesis, nitrogen fixation and nitrous oxide (N2O) reductase genes.</title>
        <authorList>
            <person name="Bromfield E.S.P."/>
            <person name="Cloutier S."/>
        </authorList>
    </citation>
    <scope>NUCLEOTIDE SEQUENCE</scope>
    <source>
        <strain evidence="4">A19</strain>
    </source>
</reference>
<dbReference type="SUPFAM" id="SSF48452">
    <property type="entry name" value="TPR-like"/>
    <property type="match status" value="3"/>
</dbReference>
<dbReference type="RefSeq" id="WP_231318557.1">
    <property type="nucleotide sequence ID" value="NZ_CP088156.1"/>
</dbReference>
<dbReference type="SMART" id="SM00862">
    <property type="entry name" value="Trans_reg_C"/>
    <property type="match status" value="1"/>
</dbReference>
<evidence type="ECO:0000259" key="3">
    <source>
        <dbReference type="PROSITE" id="PS51755"/>
    </source>
</evidence>
<protein>
    <submittedName>
        <fullName evidence="4">Helix-turn-helix transcriptional regulator</fullName>
    </submittedName>
</protein>